<evidence type="ECO:0000256" key="6">
    <source>
        <dbReference type="SAM" id="Phobius"/>
    </source>
</evidence>
<evidence type="ECO:0000256" key="3">
    <source>
        <dbReference type="ARBA" id="ARBA00022692"/>
    </source>
</evidence>
<accession>A0AA36CIF5</accession>
<gene>
    <name evidence="7" type="ORF">MSPICULIGERA_LOCUS7879</name>
</gene>
<organism evidence="7 8">
    <name type="scientific">Mesorhabditis spiculigera</name>
    <dbReference type="NCBI Taxonomy" id="96644"/>
    <lineage>
        <taxon>Eukaryota</taxon>
        <taxon>Metazoa</taxon>
        <taxon>Ecdysozoa</taxon>
        <taxon>Nematoda</taxon>
        <taxon>Chromadorea</taxon>
        <taxon>Rhabditida</taxon>
        <taxon>Rhabditina</taxon>
        <taxon>Rhabditomorpha</taxon>
        <taxon>Rhabditoidea</taxon>
        <taxon>Rhabditidae</taxon>
        <taxon>Mesorhabditinae</taxon>
        <taxon>Mesorhabditis</taxon>
    </lineage>
</organism>
<comment type="subcellular location">
    <subcellularLocation>
        <location evidence="1">Membrane</location>
    </subcellularLocation>
</comment>
<name>A0AA36CIF5_9BILA</name>
<dbReference type="Proteomes" id="UP001177023">
    <property type="component" value="Unassembled WGS sequence"/>
</dbReference>
<feature type="transmembrane region" description="Helical" evidence="6">
    <location>
        <begin position="420"/>
        <end position="439"/>
    </location>
</feature>
<evidence type="ECO:0000256" key="1">
    <source>
        <dbReference type="ARBA" id="ARBA00004370"/>
    </source>
</evidence>
<dbReference type="PANTHER" id="PTHR33966:SF1">
    <property type="entry name" value="PROTEIN ODR-4 HOMOLOG"/>
    <property type="match status" value="1"/>
</dbReference>
<dbReference type="GO" id="GO:0012505">
    <property type="term" value="C:endomembrane system"/>
    <property type="evidence" value="ECO:0007669"/>
    <property type="project" value="TreeGrafter"/>
</dbReference>
<dbReference type="GO" id="GO:0016020">
    <property type="term" value="C:membrane"/>
    <property type="evidence" value="ECO:0007669"/>
    <property type="project" value="UniProtKB-SubCell"/>
</dbReference>
<dbReference type="Pfam" id="PF14778">
    <property type="entry name" value="ODR4-like"/>
    <property type="match status" value="1"/>
</dbReference>
<feature type="non-terminal residue" evidence="7">
    <location>
        <position position="444"/>
    </location>
</feature>
<evidence type="ECO:0000256" key="5">
    <source>
        <dbReference type="ARBA" id="ARBA00023136"/>
    </source>
</evidence>
<evidence type="ECO:0000313" key="7">
    <source>
        <dbReference type="EMBL" id="CAJ0569398.1"/>
    </source>
</evidence>
<protein>
    <submittedName>
        <fullName evidence="7">Uncharacterized protein</fullName>
    </submittedName>
</protein>
<comment type="caution">
    <text evidence="7">The sequence shown here is derived from an EMBL/GenBank/DDBJ whole genome shotgun (WGS) entry which is preliminary data.</text>
</comment>
<keyword evidence="5 6" id="KW-0472">Membrane</keyword>
<dbReference type="AlphaFoldDB" id="A0AA36CIF5"/>
<dbReference type="PANTHER" id="PTHR33966">
    <property type="entry name" value="PROTEIN ODR-4 HOMOLOG"/>
    <property type="match status" value="1"/>
</dbReference>
<evidence type="ECO:0000256" key="4">
    <source>
        <dbReference type="ARBA" id="ARBA00022989"/>
    </source>
</evidence>
<dbReference type="EMBL" id="CATQJA010002024">
    <property type="protein sequence ID" value="CAJ0569398.1"/>
    <property type="molecule type" value="Genomic_DNA"/>
</dbReference>
<reference evidence="7" key="1">
    <citation type="submission" date="2023-06" db="EMBL/GenBank/DDBJ databases">
        <authorList>
            <person name="Delattre M."/>
        </authorList>
    </citation>
    <scope>NUCLEOTIDE SEQUENCE</scope>
    <source>
        <strain evidence="7">AF72</strain>
    </source>
</reference>
<evidence type="ECO:0000313" key="8">
    <source>
        <dbReference type="Proteomes" id="UP001177023"/>
    </source>
</evidence>
<dbReference type="GO" id="GO:0008104">
    <property type="term" value="P:intracellular protein localization"/>
    <property type="evidence" value="ECO:0007669"/>
    <property type="project" value="TreeGrafter"/>
</dbReference>
<dbReference type="InterPro" id="IPR029454">
    <property type="entry name" value="ODR-4-like"/>
</dbReference>
<keyword evidence="3 6" id="KW-0812">Transmembrane</keyword>
<comment type="similarity">
    <text evidence="2">Belongs to the ODR-4 family.</text>
</comment>
<proteinExistence type="inferred from homology"/>
<keyword evidence="4 6" id="KW-1133">Transmembrane helix</keyword>
<sequence length="444" mass="49535">MMIILDERLQATLNGAVKDHQKDAKDFTVPASFHFMIGSFTGEHDIQVAHLVPCPQPPRDGPVNHTNDAIKRMDTEFLAEHADRVIRMLPGGVDLVGIVLISEEKKVLPLLKPVLLQVLQGVAKAATADSTFNLFKYITHMALVSIDGAEGKQQGFLADVSHREGSFSANKISFDKLQWTTIISRIGGRVSGHVPLKSNDFTKDLRQMLQHRVQQILDCQLILIDDVVRNSDDLLIKDQKHKKQSYELALMVQSECDIDAASTIESETANNWHDFVFDVEVRAAVPVKSKVKDAVAAVKLHVIRNFSARGALVADLMDVTEEKTFPTTQIIHQMPRPATTFLPSQPAIIFSDFLFEAEGPEDARENFKDTLGLDVNLENVDDGWERSLAIDEMEVVRAKEVVPDHAPLITTSPENPSQRLPYLIVAMSMMMVLVSWILYRTLAS</sequence>
<evidence type="ECO:0000256" key="2">
    <source>
        <dbReference type="ARBA" id="ARBA00010131"/>
    </source>
</evidence>
<keyword evidence="8" id="KW-1185">Reference proteome</keyword>